<name>A0A183GFQ9_HELPZ</name>
<keyword evidence="2" id="KW-1185">Reference proteome</keyword>
<reference evidence="1 2" key="1">
    <citation type="submission" date="2018-11" db="EMBL/GenBank/DDBJ databases">
        <authorList>
            <consortium name="Pathogen Informatics"/>
        </authorList>
    </citation>
    <scope>NUCLEOTIDE SEQUENCE [LARGE SCALE GENOMIC DNA]</scope>
</reference>
<accession>A0A3P8B9X0</accession>
<evidence type="ECO:0000313" key="2">
    <source>
        <dbReference type="Proteomes" id="UP000050761"/>
    </source>
</evidence>
<dbReference type="WBParaSite" id="HPBE_0002125301-mRNA-1">
    <property type="protein sequence ID" value="HPBE_0002125301-mRNA-1"/>
    <property type="gene ID" value="HPBE_0002125301"/>
</dbReference>
<evidence type="ECO:0000313" key="1">
    <source>
        <dbReference type="EMBL" id="VDP24067.1"/>
    </source>
</evidence>
<evidence type="ECO:0000313" key="3">
    <source>
        <dbReference type="WBParaSite" id="HPBE_0002125301-mRNA-1"/>
    </source>
</evidence>
<dbReference type="AlphaFoldDB" id="A0A183GFQ9"/>
<gene>
    <name evidence="1" type="ORF">HPBE_LOCUS21252</name>
</gene>
<dbReference type="Proteomes" id="UP000050761">
    <property type="component" value="Unassembled WGS sequence"/>
</dbReference>
<protein>
    <submittedName>
        <fullName evidence="3">CENP-V/GFA domain-containing protein</fullName>
    </submittedName>
</protein>
<accession>A0A183GFQ9</accession>
<organism evidence="2 3">
    <name type="scientific">Heligmosomoides polygyrus</name>
    <name type="common">Parasitic roundworm</name>
    <dbReference type="NCBI Taxonomy" id="6339"/>
    <lineage>
        <taxon>Eukaryota</taxon>
        <taxon>Metazoa</taxon>
        <taxon>Ecdysozoa</taxon>
        <taxon>Nematoda</taxon>
        <taxon>Chromadorea</taxon>
        <taxon>Rhabditida</taxon>
        <taxon>Rhabditina</taxon>
        <taxon>Rhabditomorpha</taxon>
        <taxon>Strongyloidea</taxon>
        <taxon>Heligmosomidae</taxon>
        <taxon>Heligmosomoides</taxon>
    </lineage>
</organism>
<reference evidence="3" key="2">
    <citation type="submission" date="2019-09" db="UniProtKB">
        <authorList>
            <consortium name="WormBaseParasite"/>
        </authorList>
    </citation>
    <scope>IDENTIFICATION</scope>
</reference>
<proteinExistence type="predicted"/>
<dbReference type="EMBL" id="UZAH01032828">
    <property type="protein sequence ID" value="VDP24067.1"/>
    <property type="molecule type" value="Genomic_DNA"/>
</dbReference>
<sequence length="81" mass="8986">MDSLLLLCRVDAFLVRESGMFVHNVCGCADCNCVGSAKSLHSVDWEYIYVYLEVNMGNDLAPELSGENERLGELSRASKKL</sequence>